<dbReference type="AlphaFoldDB" id="A0A176YIM5"/>
<evidence type="ECO:0000313" key="1">
    <source>
        <dbReference type="EMBL" id="OAF05526.1"/>
    </source>
</evidence>
<evidence type="ECO:0000313" key="2">
    <source>
        <dbReference type="Proteomes" id="UP000076959"/>
    </source>
</evidence>
<reference evidence="1 2" key="1">
    <citation type="submission" date="2016-03" db="EMBL/GenBank/DDBJ databases">
        <title>Draft Genome Sequence of the Strain BR 10245 (Bradyrhizobium sp.) isolated from nodules of Centrolobium paraense.</title>
        <authorList>
            <person name="Simoes-Araujo J.L.Sr."/>
            <person name="Barauna A.C."/>
            <person name="Silva K."/>
            <person name="Zilli J.E."/>
        </authorList>
    </citation>
    <scope>NUCLEOTIDE SEQUENCE [LARGE SCALE GENOMIC DNA]</scope>
    <source>
        <strain evidence="1 2">BR 10245</strain>
    </source>
</reference>
<accession>A0A176YIM5</accession>
<keyword evidence="2" id="KW-1185">Reference proteome</keyword>
<name>A0A176YIM5_9BRAD</name>
<organism evidence="1 2">
    <name type="scientific">Bradyrhizobium centrolobii</name>
    <dbReference type="NCBI Taxonomy" id="1505087"/>
    <lineage>
        <taxon>Bacteria</taxon>
        <taxon>Pseudomonadati</taxon>
        <taxon>Pseudomonadota</taxon>
        <taxon>Alphaproteobacteria</taxon>
        <taxon>Hyphomicrobiales</taxon>
        <taxon>Nitrobacteraceae</taxon>
        <taxon>Bradyrhizobium</taxon>
    </lineage>
</organism>
<proteinExistence type="predicted"/>
<protein>
    <submittedName>
        <fullName evidence="1">Uncharacterized protein</fullName>
    </submittedName>
</protein>
<comment type="caution">
    <text evidence="1">The sequence shown here is derived from an EMBL/GenBank/DDBJ whole genome shotgun (WGS) entry which is preliminary data.</text>
</comment>
<dbReference type="Proteomes" id="UP000076959">
    <property type="component" value="Unassembled WGS sequence"/>
</dbReference>
<dbReference type="EMBL" id="LUUB01000079">
    <property type="protein sequence ID" value="OAF05526.1"/>
    <property type="molecule type" value="Genomic_DNA"/>
</dbReference>
<dbReference type="OrthoDB" id="8243804at2"/>
<sequence length="67" mass="7478">MTHSSLRPMRDFDPTEPAILHDRASDAIITWTAEDADDYRRASRPLGDGSVAWKEFVFDGWGNVLGG</sequence>
<dbReference type="RefSeq" id="WP_063703670.1">
    <property type="nucleotide sequence ID" value="NZ_LUUB01000079.1"/>
</dbReference>
<gene>
    <name evidence="1" type="ORF">AYJ54_01055</name>
</gene>